<name>A0A6A5S818_9PLEO</name>
<dbReference type="EMBL" id="ML976172">
    <property type="protein sequence ID" value="KAF1936735.1"/>
    <property type="molecule type" value="Genomic_DNA"/>
</dbReference>
<evidence type="ECO:0000313" key="3">
    <source>
        <dbReference type="Proteomes" id="UP000800038"/>
    </source>
</evidence>
<feature type="compositionally biased region" description="Low complexity" evidence="1">
    <location>
        <begin position="385"/>
        <end position="409"/>
    </location>
</feature>
<feature type="region of interest" description="Disordered" evidence="1">
    <location>
        <begin position="560"/>
        <end position="641"/>
    </location>
</feature>
<feature type="compositionally biased region" description="Basic and acidic residues" evidence="1">
    <location>
        <begin position="266"/>
        <end position="278"/>
    </location>
</feature>
<feature type="region of interest" description="Disordered" evidence="1">
    <location>
        <begin position="485"/>
        <end position="519"/>
    </location>
</feature>
<dbReference type="OrthoDB" id="3685638at2759"/>
<sequence length="641" mass="69154">MNSQQFPYTPLNEPSVVVNVTHTEIEASMSELSYPPESSMKRRISETVSHTRDYFLKRRRRSENTHGAPADCFCSPPPLYLETFMSEPTSAMASNYSTLPTSPAEGASPASEHQRRPSQIAELMDKLKRLFKGRRDATDEAEDLLASHSGALNSSISDNADDPTEPYNVGVGPELVRHGMANLPKVSLYFDATGEAGPSDYYNTADWDKFQTRVRDGSYDADWEVDNPSKAQPHSTQNPESEKPRKRKRKDSQFSFGGLWSRSRRPSKEDKGKGRQLSEDQSPTSSQLQQAQPQPPPGHTSNAIVLPLTEIGLLPRASTNETSLSVPRGSHHIPEADFSSSRSSIASMKLSALASPNLDNSAPKRVPAIRKQSIRLVTPPPPGRPEVNPESSVGSSASSTSISSVESSGPAGRSAPRVKQMAPLSPIYSSINTEAHSLPLDIPSSNTGSRHTSLGSGVLGTATSYQLLAARAALTVIDSREVSTSSLVPHHGNDPDDAAPPSSSPPGPMHQPYSADMQSLDLGPHEHQFLQRSGPNEFVSLLSANQVASLSGLSAFSSLGEGEVEDEHENVSMTDSSPPSSPSSSSQPGSDSLKRRQGSLRASEDLHWTFLSQSLAPPSPEAKRGAPRKSLSKNCWWGGRR</sequence>
<feature type="compositionally biased region" description="Low complexity" evidence="1">
    <location>
        <begin position="281"/>
        <end position="292"/>
    </location>
</feature>
<protein>
    <submittedName>
        <fullName evidence="2">Uncharacterized protein</fullName>
    </submittedName>
</protein>
<feature type="region of interest" description="Disordered" evidence="1">
    <location>
        <begin position="374"/>
        <end position="418"/>
    </location>
</feature>
<dbReference type="AlphaFoldDB" id="A0A6A5S818"/>
<feature type="region of interest" description="Disordered" evidence="1">
    <location>
        <begin position="320"/>
        <end position="340"/>
    </location>
</feature>
<feature type="compositionally biased region" description="Polar residues" evidence="1">
    <location>
        <begin position="229"/>
        <end position="239"/>
    </location>
</feature>
<feature type="compositionally biased region" description="Low complexity" evidence="1">
    <location>
        <begin position="576"/>
        <end position="591"/>
    </location>
</feature>
<evidence type="ECO:0000313" key="2">
    <source>
        <dbReference type="EMBL" id="KAF1936735.1"/>
    </source>
</evidence>
<feature type="region of interest" description="Disordered" evidence="1">
    <location>
        <begin position="93"/>
        <end position="118"/>
    </location>
</feature>
<proteinExistence type="predicted"/>
<dbReference type="Proteomes" id="UP000800038">
    <property type="component" value="Unassembled WGS sequence"/>
</dbReference>
<evidence type="ECO:0000256" key="1">
    <source>
        <dbReference type="SAM" id="MobiDB-lite"/>
    </source>
</evidence>
<organism evidence="2 3">
    <name type="scientific">Clathrospora elynae</name>
    <dbReference type="NCBI Taxonomy" id="706981"/>
    <lineage>
        <taxon>Eukaryota</taxon>
        <taxon>Fungi</taxon>
        <taxon>Dikarya</taxon>
        <taxon>Ascomycota</taxon>
        <taxon>Pezizomycotina</taxon>
        <taxon>Dothideomycetes</taxon>
        <taxon>Pleosporomycetidae</taxon>
        <taxon>Pleosporales</taxon>
        <taxon>Diademaceae</taxon>
        <taxon>Clathrospora</taxon>
    </lineage>
</organism>
<reference evidence="2" key="1">
    <citation type="journal article" date="2020" name="Stud. Mycol.">
        <title>101 Dothideomycetes genomes: a test case for predicting lifestyles and emergence of pathogens.</title>
        <authorList>
            <person name="Haridas S."/>
            <person name="Albert R."/>
            <person name="Binder M."/>
            <person name="Bloem J."/>
            <person name="Labutti K."/>
            <person name="Salamov A."/>
            <person name="Andreopoulos B."/>
            <person name="Baker S."/>
            <person name="Barry K."/>
            <person name="Bills G."/>
            <person name="Bluhm B."/>
            <person name="Cannon C."/>
            <person name="Castanera R."/>
            <person name="Culley D."/>
            <person name="Daum C."/>
            <person name="Ezra D."/>
            <person name="Gonzalez J."/>
            <person name="Henrissat B."/>
            <person name="Kuo A."/>
            <person name="Liang C."/>
            <person name="Lipzen A."/>
            <person name="Lutzoni F."/>
            <person name="Magnuson J."/>
            <person name="Mondo S."/>
            <person name="Nolan M."/>
            <person name="Ohm R."/>
            <person name="Pangilinan J."/>
            <person name="Park H.-J."/>
            <person name="Ramirez L."/>
            <person name="Alfaro M."/>
            <person name="Sun H."/>
            <person name="Tritt A."/>
            <person name="Yoshinaga Y."/>
            <person name="Zwiers L.-H."/>
            <person name="Turgeon B."/>
            <person name="Goodwin S."/>
            <person name="Spatafora J."/>
            <person name="Crous P."/>
            <person name="Grigoriev I."/>
        </authorList>
    </citation>
    <scope>NUCLEOTIDE SEQUENCE</scope>
    <source>
        <strain evidence="2">CBS 161.51</strain>
    </source>
</reference>
<feature type="region of interest" description="Disordered" evidence="1">
    <location>
        <begin position="220"/>
        <end position="303"/>
    </location>
</feature>
<keyword evidence="3" id="KW-1185">Reference proteome</keyword>
<accession>A0A6A5S818</accession>
<gene>
    <name evidence="2" type="ORF">EJ02DRAFT_470217</name>
</gene>